<keyword evidence="8" id="KW-0902">Two-component regulatory system</keyword>
<proteinExistence type="predicted"/>
<keyword evidence="9" id="KW-1133">Transmembrane helix</keyword>
<comment type="caution">
    <text evidence="11">The sequence shown here is derived from an EMBL/GenBank/DDBJ whole genome shotgun (WGS) entry which is preliminary data.</text>
</comment>
<dbReference type="SUPFAM" id="SSF55874">
    <property type="entry name" value="ATPase domain of HSP90 chaperone/DNA topoisomerase II/histidine kinase"/>
    <property type="match status" value="1"/>
</dbReference>
<dbReference type="Pfam" id="PF07730">
    <property type="entry name" value="HisKA_3"/>
    <property type="match status" value="1"/>
</dbReference>
<dbReference type="PANTHER" id="PTHR24421:SF10">
    <property type="entry name" value="NITRATE_NITRITE SENSOR PROTEIN NARQ"/>
    <property type="match status" value="1"/>
</dbReference>
<evidence type="ECO:0000256" key="5">
    <source>
        <dbReference type="ARBA" id="ARBA00022741"/>
    </source>
</evidence>
<dbReference type="GO" id="GO:0016020">
    <property type="term" value="C:membrane"/>
    <property type="evidence" value="ECO:0007669"/>
    <property type="project" value="InterPro"/>
</dbReference>
<dbReference type="Proteomes" id="UP000261905">
    <property type="component" value="Unassembled WGS sequence"/>
</dbReference>
<dbReference type="AlphaFoldDB" id="A0A371PGC8"/>
<dbReference type="EC" id="2.7.13.3" evidence="2"/>
<dbReference type="InterPro" id="IPR050482">
    <property type="entry name" value="Sensor_HK_TwoCompSys"/>
</dbReference>
<keyword evidence="4" id="KW-0808">Transferase</keyword>
<feature type="transmembrane region" description="Helical" evidence="9">
    <location>
        <begin position="116"/>
        <end position="135"/>
    </location>
</feature>
<dbReference type="GO" id="GO:0000155">
    <property type="term" value="F:phosphorelay sensor kinase activity"/>
    <property type="evidence" value="ECO:0007669"/>
    <property type="project" value="InterPro"/>
</dbReference>
<evidence type="ECO:0000256" key="8">
    <source>
        <dbReference type="ARBA" id="ARBA00023012"/>
    </source>
</evidence>
<dbReference type="Gene3D" id="3.30.565.10">
    <property type="entry name" value="Histidine kinase-like ATPase, C-terminal domain"/>
    <property type="match status" value="1"/>
</dbReference>
<evidence type="ECO:0000256" key="9">
    <source>
        <dbReference type="SAM" id="Phobius"/>
    </source>
</evidence>
<keyword evidence="5" id="KW-0547">Nucleotide-binding</keyword>
<feature type="transmembrane region" description="Helical" evidence="9">
    <location>
        <begin position="16"/>
        <end position="35"/>
    </location>
</feature>
<keyword evidence="7" id="KW-0067">ATP-binding</keyword>
<feature type="transmembrane region" description="Helical" evidence="9">
    <location>
        <begin position="141"/>
        <end position="162"/>
    </location>
</feature>
<evidence type="ECO:0000256" key="3">
    <source>
        <dbReference type="ARBA" id="ARBA00022553"/>
    </source>
</evidence>
<accession>A0A371PGC8</accession>
<dbReference type="GO" id="GO:0046983">
    <property type="term" value="F:protein dimerization activity"/>
    <property type="evidence" value="ECO:0007669"/>
    <property type="project" value="InterPro"/>
</dbReference>
<dbReference type="CDD" id="cd16917">
    <property type="entry name" value="HATPase_UhpB-NarQ-NarX-like"/>
    <property type="match status" value="1"/>
</dbReference>
<protein>
    <recommendedName>
        <fullName evidence="2">histidine kinase</fullName>
        <ecNumber evidence="2">2.7.13.3</ecNumber>
    </recommendedName>
</protein>
<gene>
    <name evidence="11" type="ORF">DX130_15275</name>
</gene>
<feature type="transmembrane region" description="Helical" evidence="9">
    <location>
        <begin position="41"/>
        <end position="60"/>
    </location>
</feature>
<dbReference type="OrthoDB" id="9781904at2"/>
<dbReference type="GO" id="GO:0005524">
    <property type="term" value="F:ATP binding"/>
    <property type="evidence" value="ECO:0007669"/>
    <property type="project" value="UniProtKB-KW"/>
</dbReference>
<feature type="domain" description="Histidine kinase/HSP90-like ATPase" evidence="10">
    <location>
        <begin position="299"/>
        <end position="389"/>
    </location>
</feature>
<evidence type="ECO:0000256" key="7">
    <source>
        <dbReference type="ARBA" id="ARBA00022840"/>
    </source>
</evidence>
<name>A0A371PGC8_9BACL</name>
<evidence type="ECO:0000313" key="12">
    <source>
        <dbReference type="Proteomes" id="UP000261905"/>
    </source>
</evidence>
<reference evidence="11 12" key="1">
    <citation type="submission" date="2018-08" db="EMBL/GenBank/DDBJ databases">
        <title>Paenibacillus sp. M4BSY-1, whole genome shotgun sequence.</title>
        <authorList>
            <person name="Tuo L."/>
        </authorList>
    </citation>
    <scope>NUCLEOTIDE SEQUENCE [LARGE SCALE GENOMIC DNA]</scope>
    <source>
        <strain evidence="11 12">M4BSY-1</strain>
    </source>
</reference>
<feature type="transmembrane region" description="Helical" evidence="9">
    <location>
        <begin position="92"/>
        <end position="109"/>
    </location>
</feature>
<dbReference type="SMART" id="SM00387">
    <property type="entry name" value="HATPase_c"/>
    <property type="match status" value="1"/>
</dbReference>
<organism evidence="11 12">
    <name type="scientific">Paenibacillus paeoniae</name>
    <dbReference type="NCBI Taxonomy" id="2292705"/>
    <lineage>
        <taxon>Bacteria</taxon>
        <taxon>Bacillati</taxon>
        <taxon>Bacillota</taxon>
        <taxon>Bacilli</taxon>
        <taxon>Bacillales</taxon>
        <taxon>Paenibacillaceae</taxon>
        <taxon>Paenibacillus</taxon>
    </lineage>
</organism>
<comment type="catalytic activity">
    <reaction evidence="1">
        <text>ATP + protein L-histidine = ADP + protein N-phospho-L-histidine.</text>
        <dbReference type="EC" id="2.7.13.3"/>
    </reaction>
</comment>
<evidence type="ECO:0000256" key="2">
    <source>
        <dbReference type="ARBA" id="ARBA00012438"/>
    </source>
</evidence>
<evidence type="ECO:0000256" key="6">
    <source>
        <dbReference type="ARBA" id="ARBA00022777"/>
    </source>
</evidence>
<keyword evidence="9" id="KW-0812">Transmembrane</keyword>
<dbReference type="InterPro" id="IPR003594">
    <property type="entry name" value="HATPase_dom"/>
</dbReference>
<dbReference type="Gene3D" id="1.20.5.1930">
    <property type="match status" value="1"/>
</dbReference>
<evidence type="ECO:0000313" key="11">
    <source>
        <dbReference type="EMBL" id="REK74997.1"/>
    </source>
</evidence>
<keyword evidence="3" id="KW-0597">Phosphoprotein</keyword>
<evidence type="ECO:0000259" key="10">
    <source>
        <dbReference type="SMART" id="SM00387"/>
    </source>
</evidence>
<dbReference type="InterPro" id="IPR011712">
    <property type="entry name" value="Sig_transdc_His_kin_sub3_dim/P"/>
</dbReference>
<keyword evidence="6 11" id="KW-0418">Kinase</keyword>
<keyword evidence="12" id="KW-1185">Reference proteome</keyword>
<evidence type="ECO:0000256" key="1">
    <source>
        <dbReference type="ARBA" id="ARBA00000085"/>
    </source>
</evidence>
<evidence type="ECO:0000256" key="4">
    <source>
        <dbReference type="ARBA" id="ARBA00022679"/>
    </source>
</evidence>
<dbReference type="EMBL" id="QUBQ01000002">
    <property type="protein sequence ID" value="REK74997.1"/>
    <property type="molecule type" value="Genomic_DNA"/>
</dbReference>
<dbReference type="InterPro" id="IPR036890">
    <property type="entry name" value="HATPase_C_sf"/>
</dbReference>
<dbReference type="Pfam" id="PF02518">
    <property type="entry name" value="HATPase_c"/>
    <property type="match status" value="1"/>
</dbReference>
<dbReference type="PANTHER" id="PTHR24421">
    <property type="entry name" value="NITRATE/NITRITE SENSOR PROTEIN NARX-RELATED"/>
    <property type="match status" value="1"/>
</dbReference>
<sequence length="389" mass="44663">MRTHSADFSIYERTLYYLRLGFILTICLIYFFYFVHRWDHWTIIFVASTMILFTINHFLYMRVASSTMVTLIALLDFAAASSYSFVFIHTNMPSQALIAAVGISMFYKIRSRRAMISFFILLLMYWIIFASFGLYKGVPVYVVDIIIFTVFILYTSIMGALLRHYQQSRNETIRLNEQLLHYSKEIEALATTNERNRIARDIHDNVGHSLTSLLIQLQAARKLREVEPERSDSVLMKCELLARSTLQDLRLSVRAMNDEAWISASMEQNIQAFIQDFSDISGMNIQMKVEGSLDSIQPTIMLACFRIIQEAMTNARKHGHAHRLDLTLCNSDGILRITLRDDGVGTDRVEEGFGLRSMRERVEGQLGSIDITSERGQGFTVAIQIPIAQ</sequence>
<keyword evidence="9" id="KW-0472">Membrane</keyword>